<dbReference type="GO" id="GO:0003677">
    <property type="term" value="F:DNA binding"/>
    <property type="evidence" value="ECO:0007669"/>
    <property type="project" value="InterPro"/>
</dbReference>
<name>A0A922CLA9_MANSE</name>
<dbReference type="Pfam" id="PF10545">
    <property type="entry name" value="MADF_DNA_bdg"/>
    <property type="match status" value="1"/>
</dbReference>
<comment type="subcellular location">
    <subcellularLocation>
        <location evidence="1">Nucleus</location>
    </subcellularLocation>
</comment>
<feature type="compositionally biased region" description="Acidic residues" evidence="3">
    <location>
        <begin position="110"/>
        <end position="119"/>
    </location>
</feature>
<evidence type="ECO:0000313" key="7">
    <source>
        <dbReference type="Proteomes" id="UP000791440"/>
    </source>
</evidence>
<feature type="region of interest" description="Disordered" evidence="3">
    <location>
        <begin position="102"/>
        <end position="148"/>
    </location>
</feature>
<evidence type="ECO:0000313" key="6">
    <source>
        <dbReference type="EMBL" id="KAG6451145.1"/>
    </source>
</evidence>
<dbReference type="InterPro" id="IPR006578">
    <property type="entry name" value="MADF-dom"/>
</dbReference>
<dbReference type="Proteomes" id="UP000791440">
    <property type="component" value="Unassembled WGS sequence"/>
</dbReference>
<keyword evidence="7" id="KW-1185">Reference proteome</keyword>
<dbReference type="EMBL" id="JH668400">
    <property type="protein sequence ID" value="KAG6451145.1"/>
    <property type="molecule type" value="Genomic_DNA"/>
</dbReference>
<comment type="caution">
    <text evidence="6">The sequence shown here is derived from an EMBL/GenBank/DDBJ whole genome shotgun (WGS) entry which is preliminary data.</text>
</comment>
<dbReference type="InterPro" id="IPR004210">
    <property type="entry name" value="BESS_motif"/>
</dbReference>
<organism evidence="6 7">
    <name type="scientific">Manduca sexta</name>
    <name type="common">Tobacco hawkmoth</name>
    <name type="synonym">Tobacco hornworm</name>
    <dbReference type="NCBI Taxonomy" id="7130"/>
    <lineage>
        <taxon>Eukaryota</taxon>
        <taxon>Metazoa</taxon>
        <taxon>Ecdysozoa</taxon>
        <taxon>Arthropoda</taxon>
        <taxon>Hexapoda</taxon>
        <taxon>Insecta</taxon>
        <taxon>Pterygota</taxon>
        <taxon>Neoptera</taxon>
        <taxon>Endopterygota</taxon>
        <taxon>Lepidoptera</taxon>
        <taxon>Glossata</taxon>
        <taxon>Ditrysia</taxon>
        <taxon>Bombycoidea</taxon>
        <taxon>Sphingidae</taxon>
        <taxon>Sphinginae</taxon>
        <taxon>Sphingini</taxon>
        <taxon>Manduca</taxon>
    </lineage>
</organism>
<gene>
    <name evidence="6" type="ORF">O3G_MSEX006951</name>
</gene>
<proteinExistence type="predicted"/>
<dbReference type="OrthoDB" id="6487365at2759"/>
<accession>A0A922CLA9</accession>
<dbReference type="EMBL" id="JH668400">
    <property type="protein sequence ID" value="KAG6451144.1"/>
    <property type="molecule type" value="Genomic_DNA"/>
</dbReference>
<dbReference type="InterPro" id="IPR039353">
    <property type="entry name" value="TF_Adf1"/>
</dbReference>
<dbReference type="PROSITE" id="PS51029">
    <property type="entry name" value="MADF"/>
    <property type="match status" value="1"/>
</dbReference>
<keyword evidence="1" id="KW-0539">Nucleus</keyword>
<dbReference type="Pfam" id="PF02944">
    <property type="entry name" value="BESS"/>
    <property type="match status" value="1"/>
</dbReference>
<reference evidence="6" key="2">
    <citation type="submission" date="2020-12" db="EMBL/GenBank/DDBJ databases">
        <authorList>
            <person name="Kanost M."/>
        </authorList>
    </citation>
    <scope>NUCLEOTIDE SEQUENCE</scope>
</reference>
<dbReference type="AlphaFoldDB" id="A0A922CLA9"/>
<evidence type="ECO:0000256" key="2">
    <source>
        <dbReference type="SAM" id="Coils"/>
    </source>
</evidence>
<evidence type="ECO:0000259" key="4">
    <source>
        <dbReference type="PROSITE" id="PS51029"/>
    </source>
</evidence>
<feature type="coiled-coil region" evidence="2">
    <location>
        <begin position="156"/>
        <end position="187"/>
    </location>
</feature>
<evidence type="ECO:0000256" key="1">
    <source>
        <dbReference type="PROSITE-ProRule" id="PRU00371"/>
    </source>
</evidence>
<sequence>MSFTSEDLILAVMRRPALWDPSDPGYSDKNKVNMMWKQIQRLNKYDNVVRIRKKWKNLRDQYRKELKKYPPARPGQPPSKFKSTWKHFDAMSFVRDQVSRNLGEPSAEPQDSDDSDEEQDRPLRETAQARVRGPSPDPSESSSMASRKRSSYDLRLEFVNIQKKKLLMQQKELREKRKREKQRERERCDDDYMFLMTLLPHMRQFSQAQKLRVRNRMYSVVLAELEGQGQFTETFEYDNKIE</sequence>
<feature type="domain" description="MADF" evidence="4">
    <location>
        <begin position="7"/>
        <end position="99"/>
    </location>
</feature>
<keyword evidence="2" id="KW-0175">Coiled coil</keyword>
<evidence type="ECO:0008006" key="8">
    <source>
        <dbReference type="Google" id="ProtNLM"/>
    </source>
</evidence>
<evidence type="ECO:0000259" key="5">
    <source>
        <dbReference type="PROSITE" id="PS51031"/>
    </source>
</evidence>
<protein>
    <recommendedName>
        <fullName evidence="8">MADF domain-containing protein</fullName>
    </recommendedName>
</protein>
<evidence type="ECO:0000256" key="3">
    <source>
        <dbReference type="SAM" id="MobiDB-lite"/>
    </source>
</evidence>
<dbReference type="SMART" id="SM00595">
    <property type="entry name" value="MADF"/>
    <property type="match status" value="1"/>
</dbReference>
<dbReference type="PANTHER" id="PTHR12243:SF67">
    <property type="entry name" value="COREPRESSOR OF PANGOLIN, ISOFORM A-RELATED"/>
    <property type="match status" value="1"/>
</dbReference>
<dbReference type="PANTHER" id="PTHR12243">
    <property type="entry name" value="MADF DOMAIN TRANSCRIPTION FACTOR"/>
    <property type="match status" value="1"/>
</dbReference>
<reference evidence="6" key="1">
    <citation type="journal article" date="2016" name="Insect Biochem. Mol. Biol.">
        <title>Multifaceted biological insights from a draft genome sequence of the tobacco hornworm moth, Manduca sexta.</title>
        <authorList>
            <person name="Kanost M.R."/>
            <person name="Arrese E.L."/>
            <person name="Cao X."/>
            <person name="Chen Y.R."/>
            <person name="Chellapilla S."/>
            <person name="Goldsmith M.R."/>
            <person name="Grosse-Wilde E."/>
            <person name="Heckel D.G."/>
            <person name="Herndon N."/>
            <person name="Jiang H."/>
            <person name="Papanicolaou A."/>
            <person name="Qu J."/>
            <person name="Soulages J.L."/>
            <person name="Vogel H."/>
            <person name="Walters J."/>
            <person name="Waterhouse R.M."/>
            <person name="Ahn S.J."/>
            <person name="Almeida F.C."/>
            <person name="An C."/>
            <person name="Aqrawi P."/>
            <person name="Bretschneider A."/>
            <person name="Bryant W.B."/>
            <person name="Bucks S."/>
            <person name="Chao H."/>
            <person name="Chevignon G."/>
            <person name="Christen J.M."/>
            <person name="Clarke D.F."/>
            <person name="Dittmer N.T."/>
            <person name="Ferguson L.C.F."/>
            <person name="Garavelou S."/>
            <person name="Gordon K.H.J."/>
            <person name="Gunaratna R.T."/>
            <person name="Han Y."/>
            <person name="Hauser F."/>
            <person name="He Y."/>
            <person name="Heidel-Fischer H."/>
            <person name="Hirsh A."/>
            <person name="Hu Y."/>
            <person name="Jiang H."/>
            <person name="Kalra D."/>
            <person name="Klinner C."/>
            <person name="Konig C."/>
            <person name="Kovar C."/>
            <person name="Kroll A.R."/>
            <person name="Kuwar S.S."/>
            <person name="Lee S.L."/>
            <person name="Lehman R."/>
            <person name="Li K."/>
            <person name="Li Z."/>
            <person name="Liang H."/>
            <person name="Lovelace S."/>
            <person name="Lu Z."/>
            <person name="Mansfield J.H."/>
            <person name="McCulloch K.J."/>
            <person name="Mathew T."/>
            <person name="Morton B."/>
            <person name="Muzny D.M."/>
            <person name="Neunemann D."/>
            <person name="Ongeri F."/>
            <person name="Pauchet Y."/>
            <person name="Pu L.L."/>
            <person name="Pyrousis I."/>
            <person name="Rao X.J."/>
            <person name="Redding A."/>
            <person name="Roesel C."/>
            <person name="Sanchez-Gracia A."/>
            <person name="Schaack S."/>
            <person name="Shukla A."/>
            <person name="Tetreau G."/>
            <person name="Wang Y."/>
            <person name="Xiong G.H."/>
            <person name="Traut W."/>
            <person name="Walsh T.K."/>
            <person name="Worley K.C."/>
            <person name="Wu D."/>
            <person name="Wu W."/>
            <person name="Wu Y.Q."/>
            <person name="Zhang X."/>
            <person name="Zou Z."/>
            <person name="Zucker H."/>
            <person name="Briscoe A.D."/>
            <person name="Burmester T."/>
            <person name="Clem R.J."/>
            <person name="Feyereisen R."/>
            <person name="Grimmelikhuijzen C.J.P."/>
            <person name="Hamodrakas S.J."/>
            <person name="Hansson B.S."/>
            <person name="Huguet E."/>
            <person name="Jermiin L.S."/>
            <person name="Lan Q."/>
            <person name="Lehman H.K."/>
            <person name="Lorenzen M."/>
            <person name="Merzendorfer H."/>
            <person name="Michalopoulos I."/>
            <person name="Morton D.B."/>
            <person name="Muthukrishnan S."/>
            <person name="Oakeshott J.G."/>
            <person name="Palmer W."/>
            <person name="Park Y."/>
            <person name="Passarelli A.L."/>
            <person name="Rozas J."/>
            <person name="Schwartz L.M."/>
            <person name="Smith W."/>
            <person name="Southgate A."/>
            <person name="Vilcinskas A."/>
            <person name="Vogt R."/>
            <person name="Wang P."/>
            <person name="Werren J."/>
            <person name="Yu X.Q."/>
            <person name="Zhou J.J."/>
            <person name="Brown S.J."/>
            <person name="Scherer S.E."/>
            <person name="Richards S."/>
            <person name="Blissard G.W."/>
        </authorList>
    </citation>
    <scope>NUCLEOTIDE SEQUENCE</scope>
</reference>
<feature type="domain" description="BESS" evidence="5">
    <location>
        <begin position="188"/>
        <end position="227"/>
    </location>
</feature>
<dbReference type="GO" id="GO:0005634">
    <property type="term" value="C:nucleus"/>
    <property type="evidence" value="ECO:0007669"/>
    <property type="project" value="UniProtKB-SubCell"/>
</dbReference>
<dbReference type="PROSITE" id="PS51031">
    <property type="entry name" value="BESS"/>
    <property type="match status" value="1"/>
</dbReference>